<dbReference type="AlphaFoldDB" id="W2JVL6"/>
<accession>W2JVL6</accession>
<dbReference type="EMBL" id="KI670372">
    <property type="protein sequence ID" value="ETL50469.1"/>
    <property type="molecule type" value="Genomic_DNA"/>
</dbReference>
<evidence type="ECO:0000313" key="2">
    <source>
        <dbReference type="EMBL" id="ETL50469.1"/>
    </source>
</evidence>
<sequence>MLAALACDLRQTLPHSAQIVGRGYGPSIPQPRPPTFSQ</sequence>
<reference evidence="2 3" key="1">
    <citation type="submission" date="2013-11" db="EMBL/GenBank/DDBJ databases">
        <title>The Genome Sequence of Phytophthora parasitica CJ05E6.</title>
        <authorList>
            <consortium name="The Broad Institute Genomics Platform"/>
            <person name="Russ C."/>
            <person name="Tyler B."/>
            <person name="Panabieres F."/>
            <person name="Shan W."/>
            <person name="Tripathy S."/>
            <person name="Grunwald N."/>
            <person name="Machado M."/>
            <person name="Johnson C.S."/>
            <person name="Arredondo F."/>
            <person name="Hong C."/>
            <person name="Coffey M."/>
            <person name="Young S.K."/>
            <person name="Zeng Q."/>
            <person name="Gargeya S."/>
            <person name="Fitzgerald M."/>
            <person name="Abouelleil A."/>
            <person name="Alvarado L."/>
            <person name="Chapman S.B."/>
            <person name="Gainer-Dewar J."/>
            <person name="Goldberg J."/>
            <person name="Griggs A."/>
            <person name="Gujja S."/>
            <person name="Hansen M."/>
            <person name="Howarth C."/>
            <person name="Imamovic A."/>
            <person name="Ireland A."/>
            <person name="Larimer J."/>
            <person name="McCowan C."/>
            <person name="Murphy C."/>
            <person name="Pearson M."/>
            <person name="Poon T.W."/>
            <person name="Priest M."/>
            <person name="Roberts A."/>
            <person name="Saif S."/>
            <person name="Shea T."/>
            <person name="Sykes S."/>
            <person name="Wortman J."/>
            <person name="Nusbaum C."/>
            <person name="Birren B."/>
        </authorList>
    </citation>
    <scope>NUCLEOTIDE SEQUENCE [LARGE SCALE GENOMIC DNA]</scope>
    <source>
        <strain evidence="2 3">CJ05E6</strain>
    </source>
</reference>
<evidence type="ECO:0000313" key="3">
    <source>
        <dbReference type="Proteomes" id="UP000053864"/>
    </source>
</evidence>
<feature type="region of interest" description="Disordered" evidence="1">
    <location>
        <begin position="18"/>
        <end position="38"/>
    </location>
</feature>
<feature type="compositionally biased region" description="Pro residues" evidence="1">
    <location>
        <begin position="28"/>
        <end position="38"/>
    </location>
</feature>
<evidence type="ECO:0000256" key="1">
    <source>
        <dbReference type="SAM" id="MobiDB-lite"/>
    </source>
</evidence>
<proteinExistence type="predicted"/>
<gene>
    <name evidence="2" type="ORF">L916_00297</name>
</gene>
<organism evidence="2 3">
    <name type="scientific">Phytophthora nicotianae</name>
    <name type="common">Potato buckeye rot agent</name>
    <name type="synonym">Phytophthora parasitica</name>
    <dbReference type="NCBI Taxonomy" id="4792"/>
    <lineage>
        <taxon>Eukaryota</taxon>
        <taxon>Sar</taxon>
        <taxon>Stramenopiles</taxon>
        <taxon>Oomycota</taxon>
        <taxon>Peronosporomycetes</taxon>
        <taxon>Peronosporales</taxon>
        <taxon>Peronosporaceae</taxon>
        <taxon>Phytophthora</taxon>
    </lineage>
</organism>
<dbReference type="Proteomes" id="UP000053864">
    <property type="component" value="Unassembled WGS sequence"/>
</dbReference>
<name>W2JVL6_PHYNI</name>
<protein>
    <submittedName>
        <fullName evidence="2">Uncharacterized protein</fullName>
    </submittedName>
</protein>